<feature type="region of interest" description="Disordered" evidence="5">
    <location>
        <begin position="16"/>
        <end position="35"/>
    </location>
</feature>
<evidence type="ECO:0000256" key="5">
    <source>
        <dbReference type="SAM" id="MobiDB-lite"/>
    </source>
</evidence>
<dbReference type="InterPro" id="IPR036390">
    <property type="entry name" value="WH_DNA-bd_sf"/>
</dbReference>
<proteinExistence type="inferred from homology"/>
<dbReference type="SUPFAM" id="SSF46785">
    <property type="entry name" value="Winged helix' DNA-binding domain"/>
    <property type="match status" value="1"/>
</dbReference>
<dbReference type="Gene3D" id="3.40.190.290">
    <property type="match status" value="1"/>
</dbReference>
<evidence type="ECO:0000313" key="8">
    <source>
        <dbReference type="Proteomes" id="UP000368474"/>
    </source>
</evidence>
<gene>
    <name evidence="7" type="primary">dmlR_5</name>
    <name evidence="7" type="ORF">PMO31116_01527</name>
</gene>
<keyword evidence="8" id="KW-1185">Reference proteome</keyword>
<feature type="domain" description="HTH lysR-type" evidence="6">
    <location>
        <begin position="52"/>
        <end position="105"/>
    </location>
</feature>
<dbReference type="Pfam" id="PF00126">
    <property type="entry name" value="HTH_1"/>
    <property type="match status" value="1"/>
</dbReference>
<dbReference type="Pfam" id="PF03466">
    <property type="entry name" value="LysR_substrate"/>
    <property type="match status" value="1"/>
</dbReference>
<dbReference type="GO" id="GO:0003700">
    <property type="term" value="F:DNA-binding transcription factor activity"/>
    <property type="evidence" value="ECO:0007669"/>
    <property type="project" value="InterPro"/>
</dbReference>
<sequence>MICDIKAQIGEQRALMRDAKGQGGTQAAARAAETDRNHGYRMGRQDVNRSGDMEVFTRVVELGGFSAAARALHMTPSAVSKLIARLETRLGTRLFNRSTRRLQLTPEGVAFHERAMRVLADIDAAEREAAAGAVPRGWLRVNSSVPIGTLYLLPVIPAFLARYPEIRLDLTLTDTVVDLLEQRADVAVRAGPLRDSRLVARKLGESQVHVVASPDYLARSAPLRTPADLVHHNVMAFNFDRQVQGWPFRDGSGGITHFQQTGNVSLSDGETMRRLALQGLGLARHARYHVDDDLRAGRLVTVLEDYNAGEAEPVHAVYVGQGGHLPARVRAFLDFLVDNVHLP</sequence>
<dbReference type="PROSITE" id="PS50931">
    <property type="entry name" value="HTH_LYSR"/>
    <property type="match status" value="1"/>
</dbReference>
<dbReference type="GO" id="GO:0043565">
    <property type="term" value="F:sequence-specific DNA binding"/>
    <property type="evidence" value="ECO:0007669"/>
    <property type="project" value="TreeGrafter"/>
</dbReference>
<dbReference type="PRINTS" id="PR00039">
    <property type="entry name" value="HTHLYSR"/>
</dbReference>
<dbReference type="FunFam" id="1.10.10.10:FF:000001">
    <property type="entry name" value="LysR family transcriptional regulator"/>
    <property type="match status" value="1"/>
</dbReference>
<comment type="similarity">
    <text evidence="1">Belongs to the LysR transcriptional regulatory family.</text>
</comment>
<protein>
    <submittedName>
        <fullName evidence="7">HTH-type transcriptional regulator DmlR</fullName>
    </submittedName>
</protein>
<dbReference type="InterPro" id="IPR000847">
    <property type="entry name" value="LysR_HTH_N"/>
</dbReference>
<evidence type="ECO:0000313" key="7">
    <source>
        <dbReference type="EMBL" id="VVD89604.1"/>
    </source>
</evidence>
<dbReference type="SUPFAM" id="SSF53850">
    <property type="entry name" value="Periplasmic binding protein-like II"/>
    <property type="match status" value="1"/>
</dbReference>
<dbReference type="PANTHER" id="PTHR30537">
    <property type="entry name" value="HTH-TYPE TRANSCRIPTIONAL REGULATOR"/>
    <property type="match status" value="1"/>
</dbReference>
<dbReference type="InterPro" id="IPR005119">
    <property type="entry name" value="LysR_subst-bd"/>
</dbReference>
<keyword evidence="4" id="KW-0804">Transcription</keyword>
<evidence type="ECO:0000256" key="1">
    <source>
        <dbReference type="ARBA" id="ARBA00009437"/>
    </source>
</evidence>
<evidence type="ECO:0000256" key="4">
    <source>
        <dbReference type="ARBA" id="ARBA00023163"/>
    </source>
</evidence>
<dbReference type="Gene3D" id="1.10.10.10">
    <property type="entry name" value="Winged helix-like DNA-binding domain superfamily/Winged helix DNA-binding domain"/>
    <property type="match status" value="1"/>
</dbReference>
<dbReference type="AlphaFoldDB" id="A0A5E4TSM2"/>
<keyword evidence="3" id="KW-0238">DNA-binding</keyword>
<evidence type="ECO:0000256" key="2">
    <source>
        <dbReference type="ARBA" id="ARBA00023015"/>
    </source>
</evidence>
<evidence type="ECO:0000256" key="3">
    <source>
        <dbReference type="ARBA" id="ARBA00023125"/>
    </source>
</evidence>
<keyword evidence="2" id="KW-0805">Transcription regulation</keyword>
<name>A0A5E4TSM2_9BURK</name>
<dbReference type="EMBL" id="CABPSD010000003">
    <property type="protein sequence ID" value="VVD89604.1"/>
    <property type="molecule type" value="Genomic_DNA"/>
</dbReference>
<dbReference type="InterPro" id="IPR058163">
    <property type="entry name" value="LysR-type_TF_proteobact-type"/>
</dbReference>
<evidence type="ECO:0000259" key="6">
    <source>
        <dbReference type="PROSITE" id="PS50931"/>
    </source>
</evidence>
<dbReference type="PANTHER" id="PTHR30537:SF71">
    <property type="entry name" value="TRANSCRIPTIONAL REGULATORY PROTEIN"/>
    <property type="match status" value="1"/>
</dbReference>
<organism evidence="7 8">
    <name type="scientific">Pandoraea morbifera</name>
    <dbReference type="NCBI Taxonomy" id="2508300"/>
    <lineage>
        <taxon>Bacteria</taxon>
        <taxon>Pseudomonadati</taxon>
        <taxon>Pseudomonadota</taxon>
        <taxon>Betaproteobacteria</taxon>
        <taxon>Burkholderiales</taxon>
        <taxon>Burkholderiaceae</taxon>
        <taxon>Pandoraea</taxon>
    </lineage>
</organism>
<dbReference type="GO" id="GO:0006351">
    <property type="term" value="P:DNA-templated transcription"/>
    <property type="evidence" value="ECO:0007669"/>
    <property type="project" value="TreeGrafter"/>
</dbReference>
<dbReference type="InterPro" id="IPR036388">
    <property type="entry name" value="WH-like_DNA-bd_sf"/>
</dbReference>
<accession>A0A5E4TSM2</accession>
<dbReference type="Proteomes" id="UP000368474">
    <property type="component" value="Unassembled WGS sequence"/>
</dbReference>
<dbReference type="FunFam" id="3.40.190.290:FF:000001">
    <property type="entry name" value="Transcriptional regulator, LysR family"/>
    <property type="match status" value="1"/>
</dbReference>
<reference evidence="7 8" key="1">
    <citation type="submission" date="2019-08" db="EMBL/GenBank/DDBJ databases">
        <authorList>
            <person name="Peeters C."/>
        </authorList>
    </citation>
    <scope>NUCLEOTIDE SEQUENCE [LARGE SCALE GENOMIC DNA]</scope>
    <source>
        <strain evidence="7 8">LMG 31116</strain>
    </source>
</reference>